<dbReference type="Gene3D" id="1.10.10.10">
    <property type="entry name" value="Winged helix-like DNA-binding domain superfamily/Winged helix DNA-binding domain"/>
    <property type="match status" value="1"/>
</dbReference>
<geneLocation type="plasmid" evidence="3">
    <name>Tros</name>
</geneLocation>
<evidence type="ECO:0000313" key="2">
    <source>
        <dbReference type="EMBL" id="ACM06970.1"/>
    </source>
</evidence>
<dbReference type="InterPro" id="IPR016032">
    <property type="entry name" value="Sig_transdc_resp-reg_C-effctor"/>
</dbReference>
<dbReference type="AlphaFoldDB" id="B9L4H6"/>
<dbReference type="KEGG" id="tro:trd_A0690"/>
<dbReference type="GO" id="GO:0006355">
    <property type="term" value="P:regulation of DNA-templated transcription"/>
    <property type="evidence" value="ECO:0007669"/>
    <property type="project" value="InterPro"/>
</dbReference>
<sequence length="249" mass="26507">MQAGSRRERSDAVLPHLPERQSGWYRSDNRPTLSKGLAMVRTLLVRDDALGWQELAAQLAGCSGITAVQLAADLATAAQLAVTWRPDLVVLGAGLLREPLDPALGELVQRAPSVLLARALPVQLVATLLNSGLPLRGVLTWDDLDRALLPAVIALLTQSPLLLAGPRAAAQLAALWRERVGRPRLSPAEERLLPLLAEWDLTYAAIAGRLGVAPATVKARVRRLAHKLGVTPGRGAVVAAARQRGLLAP</sequence>
<dbReference type="Proteomes" id="UP000000447">
    <property type="component" value="Plasmid unnamed"/>
</dbReference>
<keyword evidence="2" id="KW-0614">Plasmid</keyword>
<dbReference type="EMBL" id="CP001276">
    <property type="protein sequence ID" value="ACM06970.1"/>
    <property type="molecule type" value="Genomic_DNA"/>
</dbReference>
<reference evidence="2 3" key="1">
    <citation type="journal article" date="2009" name="PLoS ONE">
        <title>Complete genome sequence of the aerobic CO-oxidizing thermophile Thermomicrobium roseum.</title>
        <authorList>
            <person name="Wu D."/>
            <person name="Raymond J."/>
            <person name="Wu M."/>
            <person name="Chatterji S."/>
            <person name="Ren Q."/>
            <person name="Graham J.E."/>
            <person name="Bryant D.A."/>
            <person name="Robb F."/>
            <person name="Colman A."/>
            <person name="Tallon L.J."/>
            <person name="Badger J.H."/>
            <person name="Madupu R."/>
            <person name="Ward N.L."/>
            <person name="Eisen J.A."/>
        </authorList>
    </citation>
    <scope>NUCLEOTIDE SEQUENCE [LARGE SCALE GENOMIC DNA]</scope>
    <source>
        <strain evidence="3">ATCC 27502 / DSM 5159 / P-2</strain>
        <plasmid evidence="2">unnamed</plasmid>
    </source>
</reference>
<dbReference type="SMART" id="SM00421">
    <property type="entry name" value="HTH_LUXR"/>
    <property type="match status" value="1"/>
</dbReference>
<feature type="domain" description="HTH luxR-type" evidence="1">
    <location>
        <begin position="182"/>
        <end position="240"/>
    </location>
</feature>
<dbReference type="SUPFAM" id="SSF46894">
    <property type="entry name" value="C-terminal effector domain of the bipartite response regulators"/>
    <property type="match status" value="1"/>
</dbReference>
<dbReference type="InterPro" id="IPR000792">
    <property type="entry name" value="Tscrpt_reg_LuxR_C"/>
</dbReference>
<accession>B9L4H6</accession>
<dbReference type="GO" id="GO:0003677">
    <property type="term" value="F:DNA binding"/>
    <property type="evidence" value="ECO:0007669"/>
    <property type="project" value="InterPro"/>
</dbReference>
<organism evidence="2 3">
    <name type="scientific">Thermomicrobium roseum (strain ATCC 27502 / DSM 5159 / P-2)</name>
    <dbReference type="NCBI Taxonomy" id="309801"/>
    <lineage>
        <taxon>Bacteria</taxon>
        <taxon>Pseudomonadati</taxon>
        <taxon>Thermomicrobiota</taxon>
        <taxon>Thermomicrobia</taxon>
        <taxon>Thermomicrobiales</taxon>
        <taxon>Thermomicrobiaceae</taxon>
        <taxon>Thermomicrobium</taxon>
    </lineage>
</organism>
<proteinExistence type="predicted"/>
<gene>
    <name evidence="2" type="ordered locus">trd_A0690</name>
</gene>
<dbReference type="InterPro" id="IPR036388">
    <property type="entry name" value="WH-like_DNA-bd_sf"/>
</dbReference>
<keyword evidence="3" id="KW-1185">Reference proteome</keyword>
<name>B9L4H6_THERP</name>
<evidence type="ECO:0000259" key="1">
    <source>
        <dbReference type="SMART" id="SM00421"/>
    </source>
</evidence>
<evidence type="ECO:0000313" key="3">
    <source>
        <dbReference type="Proteomes" id="UP000000447"/>
    </source>
</evidence>
<dbReference type="eggNOG" id="COG2197">
    <property type="taxonomic scope" value="Bacteria"/>
</dbReference>
<protein>
    <submittedName>
        <fullName evidence="2">Transcriptional regulator, LuxR family protein</fullName>
    </submittedName>
</protein>
<dbReference type="HOGENOM" id="CLU_1115347_0_0_0"/>